<evidence type="ECO:0000313" key="3">
    <source>
        <dbReference type="Proteomes" id="UP001566132"/>
    </source>
</evidence>
<feature type="compositionally biased region" description="Basic and acidic residues" evidence="1">
    <location>
        <begin position="1"/>
        <end position="12"/>
    </location>
</feature>
<comment type="caution">
    <text evidence="2">The sequence shown here is derived from an EMBL/GenBank/DDBJ whole genome shotgun (WGS) entry which is preliminary data.</text>
</comment>
<feature type="region of interest" description="Disordered" evidence="1">
    <location>
        <begin position="1"/>
        <end position="26"/>
    </location>
</feature>
<evidence type="ECO:0000256" key="1">
    <source>
        <dbReference type="SAM" id="MobiDB-lite"/>
    </source>
</evidence>
<protein>
    <submittedName>
        <fullName evidence="2">Uncharacterized protein</fullName>
    </submittedName>
</protein>
<organism evidence="2 3">
    <name type="scientific">Hypothenemus hampei</name>
    <name type="common">Coffee berry borer</name>
    <dbReference type="NCBI Taxonomy" id="57062"/>
    <lineage>
        <taxon>Eukaryota</taxon>
        <taxon>Metazoa</taxon>
        <taxon>Ecdysozoa</taxon>
        <taxon>Arthropoda</taxon>
        <taxon>Hexapoda</taxon>
        <taxon>Insecta</taxon>
        <taxon>Pterygota</taxon>
        <taxon>Neoptera</taxon>
        <taxon>Endopterygota</taxon>
        <taxon>Coleoptera</taxon>
        <taxon>Polyphaga</taxon>
        <taxon>Cucujiformia</taxon>
        <taxon>Curculionidae</taxon>
        <taxon>Scolytinae</taxon>
        <taxon>Hypothenemus</taxon>
    </lineage>
</organism>
<gene>
    <name evidence="2" type="ORF">ABEB36_006198</name>
</gene>
<reference evidence="2 3" key="1">
    <citation type="submission" date="2024-05" db="EMBL/GenBank/DDBJ databases">
        <title>Genetic variation in Jamaican populations of the coffee berry borer (Hypothenemus hampei).</title>
        <authorList>
            <person name="Errbii M."/>
            <person name="Myrie A."/>
        </authorList>
    </citation>
    <scope>NUCLEOTIDE SEQUENCE [LARGE SCALE GENOMIC DNA]</scope>
    <source>
        <strain evidence="2">JA-Hopewell-2020-01-JO</strain>
        <tissue evidence="2">Whole body</tissue>
    </source>
</reference>
<dbReference type="PANTHER" id="PTHR35249:SF2">
    <property type="entry name" value="DYNEIN REGULATORY COMPLEX SUBUNIT 7"/>
    <property type="match status" value="1"/>
</dbReference>
<accession>A0ABD1EPQ2</accession>
<name>A0ABD1EPQ2_HYPHA</name>
<dbReference type="Proteomes" id="UP001566132">
    <property type="component" value="Unassembled WGS sequence"/>
</dbReference>
<evidence type="ECO:0000313" key="2">
    <source>
        <dbReference type="EMBL" id="KAL1500752.1"/>
    </source>
</evidence>
<dbReference type="AlphaFoldDB" id="A0ABD1EPQ2"/>
<dbReference type="EMBL" id="JBDJPC010000005">
    <property type="protein sequence ID" value="KAL1500752.1"/>
    <property type="molecule type" value="Genomic_DNA"/>
</dbReference>
<dbReference type="InterPro" id="IPR033551">
    <property type="entry name" value="DRC7/lobo"/>
</dbReference>
<sequence>MNPSNGERKITDYEENENVYEKDSRLGSKTRVDEECINEEEVELSEKPFSYIDCLDAPRQLPEPADITLEHLRSIVEEFGVIKLCWPELIDVNFMGRTQFPDKYLTNSNKEKLLLLYTENFRRQFCFKYPDRKQLMLVCANECGTQKMVSTTLRPTTLPYSQIQSWQECAGFVAAYIKYNPLEQPTSLDISKVSCGTAV</sequence>
<keyword evidence="3" id="KW-1185">Reference proteome</keyword>
<dbReference type="PANTHER" id="PTHR35249">
    <property type="entry name" value="DYNEIN REGULATORY COMPLEX SUBUNIT 7"/>
    <property type="match status" value="1"/>
</dbReference>
<proteinExistence type="predicted"/>